<dbReference type="Gene3D" id="3.40.630.30">
    <property type="match status" value="1"/>
</dbReference>
<accession>A0A369Q949</accession>
<sequence>MTAMTASYHRQVKFVQGQPRGDGGPFDRAEWFELLAESGQEPLVVSAGDAAMALTRANGRIEPLRNWYSFIWRPLTNDVAALTAIVDGLKAQSHRVTLWPLPDEDGTASALEAAFRDTGWSVLREQCDHNHVLEVGGRSFDQYWETRPGRMRTTLKRKAKKVDVNLLTQFDNDAWADYEAVYADSWKPEEGDPAFLHAFAKAEGAAGRLRLATAFHDGAPVAAQFWTVENGTAYIHKLAHLDAHKALSAGTTLSAALFRHVIDEDRVNLIDFGTGNDRYKRDWMEIDRPRYRLDCLDPRQPAAWLPLLKRKLRSLPGLASHRAAG</sequence>
<name>A0A369Q949_9SPHN</name>
<evidence type="ECO:0000313" key="3">
    <source>
        <dbReference type="Proteomes" id="UP000253727"/>
    </source>
</evidence>
<reference evidence="2 3" key="1">
    <citation type="submission" date="2018-04" db="EMBL/GenBank/DDBJ databases">
        <title>Altererythrobacter sp. HME9302 genome sequencing and assembly.</title>
        <authorList>
            <person name="Kang H."/>
            <person name="Kim H."/>
            <person name="Joh K."/>
        </authorList>
    </citation>
    <scope>NUCLEOTIDE SEQUENCE [LARGE SCALE GENOMIC DNA]</scope>
    <source>
        <strain evidence="2 3">HME9302</strain>
    </source>
</reference>
<keyword evidence="3" id="KW-1185">Reference proteome</keyword>
<dbReference type="InterPro" id="IPR038740">
    <property type="entry name" value="BioF2-like_GNAT_dom"/>
</dbReference>
<evidence type="ECO:0000313" key="2">
    <source>
        <dbReference type="EMBL" id="RDC60085.1"/>
    </source>
</evidence>
<dbReference type="RefSeq" id="WP_115366320.1">
    <property type="nucleotide sequence ID" value="NZ_QBKA01000002.1"/>
</dbReference>
<dbReference type="Proteomes" id="UP000253727">
    <property type="component" value="Unassembled WGS sequence"/>
</dbReference>
<feature type="domain" description="BioF2-like acetyltransferase" evidence="1">
    <location>
        <begin position="151"/>
        <end position="281"/>
    </location>
</feature>
<dbReference type="InterPro" id="IPR016181">
    <property type="entry name" value="Acyl_CoA_acyltransferase"/>
</dbReference>
<gene>
    <name evidence="2" type="ORF">HME9302_01284</name>
</gene>
<organism evidence="2 3">
    <name type="scientific">Alteripontixanthobacter maritimus</name>
    <dbReference type="NCBI Taxonomy" id="2161824"/>
    <lineage>
        <taxon>Bacteria</taxon>
        <taxon>Pseudomonadati</taxon>
        <taxon>Pseudomonadota</taxon>
        <taxon>Alphaproteobacteria</taxon>
        <taxon>Sphingomonadales</taxon>
        <taxon>Erythrobacteraceae</taxon>
        <taxon>Alteripontixanthobacter</taxon>
    </lineage>
</organism>
<dbReference type="Pfam" id="PF13480">
    <property type="entry name" value="Acetyltransf_6"/>
    <property type="match status" value="1"/>
</dbReference>
<dbReference type="SUPFAM" id="SSF55729">
    <property type="entry name" value="Acyl-CoA N-acyltransferases (Nat)"/>
    <property type="match status" value="1"/>
</dbReference>
<evidence type="ECO:0000259" key="1">
    <source>
        <dbReference type="Pfam" id="PF13480"/>
    </source>
</evidence>
<comment type="caution">
    <text evidence="2">The sequence shown here is derived from an EMBL/GenBank/DDBJ whole genome shotgun (WGS) entry which is preliminary data.</text>
</comment>
<dbReference type="AlphaFoldDB" id="A0A369Q949"/>
<proteinExistence type="predicted"/>
<dbReference type="OrthoDB" id="8334427at2"/>
<protein>
    <recommendedName>
        <fullName evidence="1">BioF2-like acetyltransferase domain-containing protein</fullName>
    </recommendedName>
</protein>
<dbReference type="EMBL" id="QBKA01000002">
    <property type="protein sequence ID" value="RDC60085.1"/>
    <property type="molecule type" value="Genomic_DNA"/>
</dbReference>